<evidence type="ECO:0008006" key="4">
    <source>
        <dbReference type="Google" id="ProtNLM"/>
    </source>
</evidence>
<dbReference type="InterPro" id="IPR029063">
    <property type="entry name" value="SAM-dependent_MTases_sf"/>
</dbReference>
<proteinExistence type="predicted"/>
<feature type="compositionally biased region" description="Basic and acidic residues" evidence="1">
    <location>
        <begin position="89"/>
        <end position="105"/>
    </location>
</feature>
<dbReference type="AlphaFoldDB" id="A0A6A6HIJ5"/>
<organism evidence="2 3">
    <name type="scientific">Viridothelium virens</name>
    <name type="common">Speckled blister lichen</name>
    <name type="synonym">Trypethelium virens</name>
    <dbReference type="NCBI Taxonomy" id="1048519"/>
    <lineage>
        <taxon>Eukaryota</taxon>
        <taxon>Fungi</taxon>
        <taxon>Dikarya</taxon>
        <taxon>Ascomycota</taxon>
        <taxon>Pezizomycotina</taxon>
        <taxon>Dothideomycetes</taxon>
        <taxon>Dothideomycetes incertae sedis</taxon>
        <taxon>Trypetheliales</taxon>
        <taxon>Trypetheliaceae</taxon>
        <taxon>Viridothelium</taxon>
    </lineage>
</organism>
<evidence type="ECO:0000313" key="2">
    <source>
        <dbReference type="EMBL" id="KAF2237781.1"/>
    </source>
</evidence>
<dbReference type="Gene3D" id="3.40.50.150">
    <property type="entry name" value="Vaccinia Virus protein VP39"/>
    <property type="match status" value="1"/>
</dbReference>
<dbReference type="OrthoDB" id="3647at2759"/>
<sequence length="166" mass="18105">MVAGYNSRVSEVGLPPTAVHAIEGDILSDASWPSLRSDPALAAADFDIAAICMGVHHFSSPSLAIQRLTDLLKPGNGVLLIIDMVKEVEKGDDNPSPEHPRRSEGAGHTIHPQHNGFVEAEMREMFAGAGLKEFMWETCPSKALMKGKNDEDLERVLFFARGVRKE</sequence>
<feature type="region of interest" description="Disordered" evidence="1">
    <location>
        <begin position="89"/>
        <end position="112"/>
    </location>
</feature>
<reference evidence="2" key="1">
    <citation type="journal article" date="2020" name="Stud. Mycol.">
        <title>101 Dothideomycetes genomes: a test case for predicting lifestyles and emergence of pathogens.</title>
        <authorList>
            <person name="Haridas S."/>
            <person name="Albert R."/>
            <person name="Binder M."/>
            <person name="Bloem J."/>
            <person name="Labutti K."/>
            <person name="Salamov A."/>
            <person name="Andreopoulos B."/>
            <person name="Baker S."/>
            <person name="Barry K."/>
            <person name="Bills G."/>
            <person name="Bluhm B."/>
            <person name="Cannon C."/>
            <person name="Castanera R."/>
            <person name="Culley D."/>
            <person name="Daum C."/>
            <person name="Ezra D."/>
            <person name="Gonzalez J."/>
            <person name="Henrissat B."/>
            <person name="Kuo A."/>
            <person name="Liang C."/>
            <person name="Lipzen A."/>
            <person name="Lutzoni F."/>
            <person name="Magnuson J."/>
            <person name="Mondo S."/>
            <person name="Nolan M."/>
            <person name="Ohm R."/>
            <person name="Pangilinan J."/>
            <person name="Park H.-J."/>
            <person name="Ramirez L."/>
            <person name="Alfaro M."/>
            <person name="Sun H."/>
            <person name="Tritt A."/>
            <person name="Yoshinaga Y."/>
            <person name="Zwiers L.-H."/>
            <person name="Turgeon B."/>
            <person name="Goodwin S."/>
            <person name="Spatafora J."/>
            <person name="Crous P."/>
            <person name="Grigoriev I."/>
        </authorList>
    </citation>
    <scope>NUCLEOTIDE SEQUENCE</scope>
    <source>
        <strain evidence="2">Tuck. ex Michener</strain>
    </source>
</reference>
<accession>A0A6A6HIJ5</accession>
<keyword evidence="3" id="KW-1185">Reference proteome</keyword>
<gene>
    <name evidence="2" type="ORF">EV356DRAFT_509646</name>
</gene>
<protein>
    <recommendedName>
        <fullName evidence="4">S-adenosyl-L-methionine-dependent methyltransferase</fullName>
    </recommendedName>
</protein>
<dbReference type="EMBL" id="ML991778">
    <property type="protein sequence ID" value="KAF2237781.1"/>
    <property type="molecule type" value="Genomic_DNA"/>
</dbReference>
<evidence type="ECO:0000313" key="3">
    <source>
        <dbReference type="Proteomes" id="UP000800092"/>
    </source>
</evidence>
<evidence type="ECO:0000256" key="1">
    <source>
        <dbReference type="SAM" id="MobiDB-lite"/>
    </source>
</evidence>
<dbReference type="SUPFAM" id="SSF53335">
    <property type="entry name" value="S-adenosyl-L-methionine-dependent methyltransferases"/>
    <property type="match status" value="1"/>
</dbReference>
<dbReference type="Proteomes" id="UP000800092">
    <property type="component" value="Unassembled WGS sequence"/>
</dbReference>
<name>A0A6A6HIJ5_VIRVR</name>